<feature type="non-terminal residue" evidence="2">
    <location>
        <position position="261"/>
    </location>
</feature>
<feature type="signal peptide" evidence="1">
    <location>
        <begin position="1"/>
        <end position="27"/>
    </location>
</feature>
<dbReference type="Gene3D" id="3.40.30.10">
    <property type="entry name" value="Glutaredoxin"/>
    <property type="match status" value="2"/>
</dbReference>
<evidence type="ECO:0000256" key="1">
    <source>
        <dbReference type="SAM" id="SignalP"/>
    </source>
</evidence>
<keyword evidence="3" id="KW-1185">Reference proteome</keyword>
<dbReference type="InterPro" id="IPR036249">
    <property type="entry name" value="Thioredoxin-like_sf"/>
</dbReference>
<name>A0A8S3ZF59_9EUPU</name>
<feature type="chain" id="PRO_5035765482" description="Thioredoxin domain-containing protein" evidence="1">
    <location>
        <begin position="28"/>
        <end position="261"/>
    </location>
</feature>
<dbReference type="SUPFAM" id="SSF52833">
    <property type="entry name" value="Thioredoxin-like"/>
    <property type="match status" value="2"/>
</dbReference>
<organism evidence="2 3">
    <name type="scientific">Candidula unifasciata</name>
    <dbReference type="NCBI Taxonomy" id="100452"/>
    <lineage>
        <taxon>Eukaryota</taxon>
        <taxon>Metazoa</taxon>
        <taxon>Spiralia</taxon>
        <taxon>Lophotrochozoa</taxon>
        <taxon>Mollusca</taxon>
        <taxon>Gastropoda</taxon>
        <taxon>Heterobranchia</taxon>
        <taxon>Euthyneura</taxon>
        <taxon>Panpulmonata</taxon>
        <taxon>Eupulmonata</taxon>
        <taxon>Stylommatophora</taxon>
        <taxon>Helicina</taxon>
        <taxon>Helicoidea</taxon>
        <taxon>Geomitridae</taxon>
        <taxon>Candidula</taxon>
    </lineage>
</organism>
<dbReference type="OrthoDB" id="10264505at2759"/>
<accession>A0A8S3ZF59</accession>
<evidence type="ECO:0008006" key="4">
    <source>
        <dbReference type="Google" id="ProtNLM"/>
    </source>
</evidence>
<protein>
    <recommendedName>
        <fullName evidence="4">Thioredoxin domain-containing protein</fullName>
    </recommendedName>
</protein>
<reference evidence="2" key="1">
    <citation type="submission" date="2021-04" db="EMBL/GenBank/DDBJ databases">
        <authorList>
            <consortium name="Molecular Ecology Group"/>
        </authorList>
    </citation>
    <scope>NUCLEOTIDE SEQUENCE</scope>
</reference>
<dbReference type="EMBL" id="CAJHNH020002378">
    <property type="protein sequence ID" value="CAG5126525.1"/>
    <property type="molecule type" value="Genomic_DNA"/>
</dbReference>
<dbReference type="AlphaFoldDB" id="A0A8S3ZF59"/>
<proteinExistence type="predicted"/>
<evidence type="ECO:0000313" key="2">
    <source>
        <dbReference type="EMBL" id="CAG5126525.1"/>
    </source>
</evidence>
<keyword evidence="1" id="KW-0732">Signal</keyword>
<comment type="caution">
    <text evidence="2">The sequence shown here is derived from an EMBL/GenBank/DDBJ whole genome shotgun (WGS) entry which is preliminary data.</text>
</comment>
<dbReference type="Proteomes" id="UP000678393">
    <property type="component" value="Unassembled WGS sequence"/>
</dbReference>
<sequence length="261" mass="29913">MAAVPRKWIVAPCVAFLLSLFVGNGQGIVHELNKDNFAKFIQGKFFTLTFVGSTSCEKCAIAFPFFVATSRAFPHDPEIFFTRTNDQALVKEWGITDLPALIYHRAGKKNYELFPVDIKVDDIIGEISHITRGNFDGLTRIYTVEVNDNNYDELVVTPRQSVMMLVHDKGNARERQMIEKAAYTFRRDDAVIFATLDVVKHKKLRDNIMKTRDVPAVMWFPPDEKTSPKRFGGMLTYHLMIDFVNDRTELNRDDDSNLKPE</sequence>
<gene>
    <name evidence="2" type="ORF">CUNI_LOCUS12083</name>
</gene>
<evidence type="ECO:0000313" key="3">
    <source>
        <dbReference type="Proteomes" id="UP000678393"/>
    </source>
</evidence>